<dbReference type="RefSeq" id="WP_238245758.1">
    <property type="nucleotide sequence ID" value="NZ_BPQP01000066.1"/>
</dbReference>
<dbReference type="Pfam" id="PF03788">
    <property type="entry name" value="LrgA"/>
    <property type="match status" value="1"/>
</dbReference>
<evidence type="ECO:0000256" key="1">
    <source>
        <dbReference type="ARBA" id="ARBA00004651"/>
    </source>
</evidence>
<evidence type="ECO:0000256" key="4">
    <source>
        <dbReference type="ARBA" id="ARBA00022989"/>
    </source>
</evidence>
<organism evidence="7 8">
    <name type="scientific">Methylobacterium iners</name>
    <dbReference type="NCBI Taxonomy" id="418707"/>
    <lineage>
        <taxon>Bacteria</taxon>
        <taxon>Pseudomonadati</taxon>
        <taxon>Pseudomonadota</taxon>
        <taxon>Alphaproteobacteria</taxon>
        <taxon>Hyphomicrobiales</taxon>
        <taxon>Methylobacteriaceae</taxon>
        <taxon>Methylobacterium</taxon>
    </lineage>
</organism>
<accession>A0ABQ4S0Q6</accession>
<keyword evidence="3 6" id="KW-0812">Transmembrane</keyword>
<dbReference type="EMBL" id="BPQP01000066">
    <property type="protein sequence ID" value="GJD96669.1"/>
    <property type="molecule type" value="Genomic_DNA"/>
</dbReference>
<feature type="transmembrane region" description="Helical" evidence="6">
    <location>
        <begin position="25"/>
        <end position="42"/>
    </location>
</feature>
<comment type="subcellular location">
    <subcellularLocation>
        <location evidence="1">Cell membrane</location>
        <topology evidence="1">Multi-pass membrane protein</topology>
    </subcellularLocation>
</comment>
<name>A0ABQ4S0Q6_9HYPH</name>
<dbReference type="Proteomes" id="UP001055125">
    <property type="component" value="Unassembled WGS sequence"/>
</dbReference>
<dbReference type="InterPro" id="IPR005538">
    <property type="entry name" value="LrgA/CidA"/>
</dbReference>
<dbReference type="PANTHER" id="PTHR33931:SF2">
    <property type="entry name" value="HOLIN-LIKE PROTEIN CIDA"/>
    <property type="match status" value="1"/>
</dbReference>
<keyword evidence="5 6" id="KW-0472">Membrane</keyword>
<gene>
    <name evidence="7" type="primary">cidA</name>
    <name evidence="7" type="ORF">OCOJLMKI_3893</name>
</gene>
<evidence type="ECO:0000256" key="5">
    <source>
        <dbReference type="ARBA" id="ARBA00023136"/>
    </source>
</evidence>
<keyword evidence="4 6" id="KW-1133">Transmembrane helix</keyword>
<proteinExistence type="predicted"/>
<reference evidence="7" key="1">
    <citation type="journal article" date="2021" name="Front. Microbiol.">
        <title>Comprehensive Comparative Genomics and Phenotyping of Methylobacterium Species.</title>
        <authorList>
            <person name="Alessa O."/>
            <person name="Ogura Y."/>
            <person name="Fujitani Y."/>
            <person name="Takami H."/>
            <person name="Hayashi T."/>
            <person name="Sahin N."/>
            <person name="Tani A."/>
        </authorList>
    </citation>
    <scope>NUCLEOTIDE SEQUENCE</scope>
    <source>
        <strain evidence="7">DSM 19015</strain>
    </source>
</reference>
<evidence type="ECO:0000256" key="2">
    <source>
        <dbReference type="ARBA" id="ARBA00022475"/>
    </source>
</evidence>
<keyword evidence="8" id="KW-1185">Reference proteome</keyword>
<reference evidence="7" key="2">
    <citation type="submission" date="2021-08" db="EMBL/GenBank/DDBJ databases">
        <authorList>
            <person name="Tani A."/>
            <person name="Ola A."/>
            <person name="Ogura Y."/>
            <person name="Katsura K."/>
            <person name="Hayashi T."/>
        </authorList>
    </citation>
    <scope>NUCLEOTIDE SEQUENCE</scope>
    <source>
        <strain evidence="7">DSM 19015</strain>
    </source>
</reference>
<evidence type="ECO:0000256" key="3">
    <source>
        <dbReference type="ARBA" id="ARBA00022692"/>
    </source>
</evidence>
<protein>
    <submittedName>
        <fullName evidence="7">Holin-like protein CidA</fullName>
    </submittedName>
</protein>
<keyword evidence="2" id="KW-1003">Cell membrane</keyword>
<comment type="caution">
    <text evidence="7">The sequence shown here is derived from an EMBL/GenBank/DDBJ whole genome shotgun (WGS) entry which is preliminary data.</text>
</comment>
<feature type="transmembrane region" description="Helical" evidence="6">
    <location>
        <begin position="95"/>
        <end position="118"/>
    </location>
</feature>
<evidence type="ECO:0000256" key="6">
    <source>
        <dbReference type="SAM" id="Phobius"/>
    </source>
</evidence>
<evidence type="ECO:0000313" key="7">
    <source>
        <dbReference type="EMBL" id="GJD96669.1"/>
    </source>
</evidence>
<evidence type="ECO:0000313" key="8">
    <source>
        <dbReference type="Proteomes" id="UP001055125"/>
    </source>
</evidence>
<dbReference type="PANTHER" id="PTHR33931">
    <property type="entry name" value="HOLIN-LIKE PROTEIN CIDA-RELATED"/>
    <property type="match status" value="1"/>
</dbReference>
<sequence length="134" mass="13355">MIVSLTLILLAQLLGEGLARGAGLPVPGPLIGMALLIGFLALRDRHSGPAARLLPAPLTDGGLEATGRGLLANLSLLFVPAATGIVGRLDVLAAHGAAILCVVLVSTVLTLSAAALTFEAVARRLGSGPPKSSP</sequence>
<feature type="transmembrane region" description="Helical" evidence="6">
    <location>
        <begin position="70"/>
        <end position="89"/>
    </location>
</feature>